<keyword evidence="7" id="KW-1185">Reference proteome</keyword>
<dbReference type="AlphaFoldDB" id="A0A6A6IAX7"/>
<feature type="transmembrane region" description="Helical" evidence="3">
    <location>
        <begin position="187"/>
        <end position="208"/>
    </location>
</feature>
<accession>A0A6A6IAX7</accession>
<evidence type="ECO:0000256" key="1">
    <source>
        <dbReference type="ARBA" id="ARBA00022729"/>
    </source>
</evidence>
<keyword evidence="3" id="KW-1133">Transmembrane helix</keyword>
<feature type="signal peptide" evidence="4">
    <location>
        <begin position="1"/>
        <end position="20"/>
    </location>
</feature>
<organism evidence="6 7">
    <name type="scientific">Trematosphaeria pertusa</name>
    <dbReference type="NCBI Taxonomy" id="390896"/>
    <lineage>
        <taxon>Eukaryota</taxon>
        <taxon>Fungi</taxon>
        <taxon>Dikarya</taxon>
        <taxon>Ascomycota</taxon>
        <taxon>Pezizomycotina</taxon>
        <taxon>Dothideomycetes</taxon>
        <taxon>Pleosporomycetidae</taxon>
        <taxon>Pleosporales</taxon>
        <taxon>Massarineae</taxon>
        <taxon>Trematosphaeriaceae</taxon>
        <taxon>Trematosphaeria</taxon>
    </lineage>
</organism>
<keyword evidence="3" id="KW-0472">Membrane</keyword>
<keyword evidence="3" id="KW-0812">Transmembrane</keyword>
<gene>
    <name evidence="6" type="ORF">BU26DRAFT_606894</name>
</gene>
<evidence type="ECO:0000256" key="4">
    <source>
        <dbReference type="SAM" id="SignalP"/>
    </source>
</evidence>
<proteinExistence type="predicted"/>
<feature type="compositionally biased region" description="Low complexity" evidence="2">
    <location>
        <begin position="161"/>
        <end position="170"/>
    </location>
</feature>
<dbReference type="InterPro" id="IPR018466">
    <property type="entry name" value="Kre9/Knh1-like_N"/>
</dbReference>
<feature type="compositionally biased region" description="Polar residues" evidence="2">
    <location>
        <begin position="255"/>
        <end position="265"/>
    </location>
</feature>
<dbReference type="OrthoDB" id="5390143at2759"/>
<sequence>MLRLLPLAAVLVCLLCSVLCIDFINPPPFGREGDFSSNPIYPEGSTITIAWTSDKADKPVSLTLVQLNGTEWMMPMEYIFQSVVNKTDFTWLVGTTKNLTLSNMFYLSIFEEGATTSDSNSHYFNISSKDLSPTISSITATPSIPFLSTAPVSTPTEASIPTSAPSNAQTSPPPSPPSGGSSTGAKIGMGIGIPLALALGIGAGFLLFRHRRNRDNIKTRVPDSAPQMEYYKSNYGGEAVEVPLRSPVEMAPSDSELNMTSQCWQPPSMASGRGTVAESTQHELPALQSPKR</sequence>
<evidence type="ECO:0000313" key="7">
    <source>
        <dbReference type="Proteomes" id="UP000800094"/>
    </source>
</evidence>
<dbReference type="RefSeq" id="XP_033681694.1">
    <property type="nucleotide sequence ID" value="XM_033835704.1"/>
</dbReference>
<feature type="domain" description="Yeast cell wall synthesis Kre9/Knh1-like N-terminal" evidence="5">
    <location>
        <begin position="40"/>
        <end position="124"/>
    </location>
</feature>
<dbReference type="EMBL" id="ML987198">
    <property type="protein sequence ID" value="KAF2246690.1"/>
    <property type="molecule type" value="Genomic_DNA"/>
</dbReference>
<protein>
    <recommendedName>
        <fullName evidence="5">Yeast cell wall synthesis Kre9/Knh1-like N-terminal domain-containing protein</fullName>
    </recommendedName>
</protein>
<evidence type="ECO:0000256" key="3">
    <source>
        <dbReference type="SAM" id="Phobius"/>
    </source>
</evidence>
<dbReference type="Pfam" id="PF10342">
    <property type="entry name" value="Kre9_KNH"/>
    <property type="match status" value="1"/>
</dbReference>
<evidence type="ECO:0000259" key="5">
    <source>
        <dbReference type="Pfam" id="PF10342"/>
    </source>
</evidence>
<name>A0A6A6IAX7_9PLEO</name>
<evidence type="ECO:0000313" key="6">
    <source>
        <dbReference type="EMBL" id="KAF2246690.1"/>
    </source>
</evidence>
<reference evidence="6" key="1">
    <citation type="journal article" date="2020" name="Stud. Mycol.">
        <title>101 Dothideomycetes genomes: a test case for predicting lifestyles and emergence of pathogens.</title>
        <authorList>
            <person name="Haridas S."/>
            <person name="Albert R."/>
            <person name="Binder M."/>
            <person name="Bloem J."/>
            <person name="Labutti K."/>
            <person name="Salamov A."/>
            <person name="Andreopoulos B."/>
            <person name="Baker S."/>
            <person name="Barry K."/>
            <person name="Bills G."/>
            <person name="Bluhm B."/>
            <person name="Cannon C."/>
            <person name="Castanera R."/>
            <person name="Culley D."/>
            <person name="Daum C."/>
            <person name="Ezra D."/>
            <person name="Gonzalez J."/>
            <person name="Henrissat B."/>
            <person name="Kuo A."/>
            <person name="Liang C."/>
            <person name="Lipzen A."/>
            <person name="Lutzoni F."/>
            <person name="Magnuson J."/>
            <person name="Mondo S."/>
            <person name="Nolan M."/>
            <person name="Ohm R."/>
            <person name="Pangilinan J."/>
            <person name="Park H.-J."/>
            <person name="Ramirez L."/>
            <person name="Alfaro M."/>
            <person name="Sun H."/>
            <person name="Tritt A."/>
            <person name="Yoshinaga Y."/>
            <person name="Zwiers L.-H."/>
            <person name="Turgeon B."/>
            <person name="Goodwin S."/>
            <person name="Spatafora J."/>
            <person name="Crous P."/>
            <person name="Grigoriev I."/>
        </authorList>
    </citation>
    <scope>NUCLEOTIDE SEQUENCE</scope>
    <source>
        <strain evidence="6">CBS 122368</strain>
    </source>
</reference>
<keyword evidence="1 4" id="KW-0732">Signal</keyword>
<feature type="region of interest" description="Disordered" evidence="2">
    <location>
        <begin position="152"/>
        <end position="185"/>
    </location>
</feature>
<dbReference type="GeneID" id="54589034"/>
<feature type="region of interest" description="Disordered" evidence="2">
    <location>
        <begin position="251"/>
        <end position="292"/>
    </location>
</feature>
<feature type="chain" id="PRO_5025694552" description="Yeast cell wall synthesis Kre9/Knh1-like N-terminal domain-containing protein" evidence="4">
    <location>
        <begin position="21"/>
        <end position="292"/>
    </location>
</feature>
<dbReference type="Proteomes" id="UP000800094">
    <property type="component" value="Unassembled WGS sequence"/>
</dbReference>
<evidence type="ECO:0000256" key="2">
    <source>
        <dbReference type="SAM" id="MobiDB-lite"/>
    </source>
</evidence>